<evidence type="ECO:0000256" key="1">
    <source>
        <dbReference type="SAM" id="MobiDB-lite"/>
    </source>
</evidence>
<feature type="region of interest" description="Disordered" evidence="1">
    <location>
        <begin position="48"/>
        <end position="68"/>
    </location>
</feature>
<comment type="caution">
    <text evidence="3">The sequence shown here is derived from an EMBL/GenBank/DDBJ whole genome shotgun (WGS) entry which is preliminary data.</text>
</comment>
<dbReference type="Proteomes" id="UP001642540">
    <property type="component" value="Unassembled WGS sequence"/>
</dbReference>
<keyword evidence="4" id="KW-1185">Reference proteome</keyword>
<name>A0ABP1R6G9_9HEXA</name>
<protein>
    <submittedName>
        <fullName evidence="3">Uncharacterized protein</fullName>
    </submittedName>
</protein>
<evidence type="ECO:0000313" key="4">
    <source>
        <dbReference type="Proteomes" id="UP001642540"/>
    </source>
</evidence>
<reference evidence="3 4" key="1">
    <citation type="submission" date="2024-08" db="EMBL/GenBank/DDBJ databases">
        <authorList>
            <person name="Cucini C."/>
            <person name="Frati F."/>
        </authorList>
    </citation>
    <scope>NUCLEOTIDE SEQUENCE [LARGE SCALE GENOMIC DNA]</scope>
</reference>
<sequence length="123" mass="12941">MERGFIGIILVLLLLNCVSAAYIPQPQPSETNYESSTTVGTFTKEVITQGTPSSTSEGTLTTASPTLDSSTKGIQAAITSGTTTLLTTRSSDKRITTAGTFTMSSITTGRATVTFMLPQKCHL</sequence>
<keyword evidence="2" id="KW-0732">Signal</keyword>
<accession>A0ABP1R6G9</accession>
<gene>
    <name evidence="3" type="ORF">ODALV1_LOCUS19090</name>
</gene>
<dbReference type="EMBL" id="CAXLJM020000064">
    <property type="protein sequence ID" value="CAL8120794.1"/>
    <property type="molecule type" value="Genomic_DNA"/>
</dbReference>
<feature type="signal peptide" evidence="2">
    <location>
        <begin position="1"/>
        <end position="20"/>
    </location>
</feature>
<organism evidence="3 4">
    <name type="scientific">Orchesella dallaii</name>
    <dbReference type="NCBI Taxonomy" id="48710"/>
    <lineage>
        <taxon>Eukaryota</taxon>
        <taxon>Metazoa</taxon>
        <taxon>Ecdysozoa</taxon>
        <taxon>Arthropoda</taxon>
        <taxon>Hexapoda</taxon>
        <taxon>Collembola</taxon>
        <taxon>Entomobryomorpha</taxon>
        <taxon>Entomobryoidea</taxon>
        <taxon>Orchesellidae</taxon>
        <taxon>Orchesellinae</taxon>
        <taxon>Orchesella</taxon>
    </lineage>
</organism>
<proteinExistence type="predicted"/>
<evidence type="ECO:0000313" key="3">
    <source>
        <dbReference type="EMBL" id="CAL8120794.1"/>
    </source>
</evidence>
<evidence type="ECO:0000256" key="2">
    <source>
        <dbReference type="SAM" id="SignalP"/>
    </source>
</evidence>
<feature type="chain" id="PRO_5046138463" evidence="2">
    <location>
        <begin position="21"/>
        <end position="123"/>
    </location>
</feature>